<keyword evidence="1 5" id="KW-0245">EGF-like domain</keyword>
<dbReference type="InterPro" id="IPR001881">
    <property type="entry name" value="EGF-like_Ca-bd_dom"/>
</dbReference>
<dbReference type="EnsemblMetazoa" id="BGLB005635-RB">
    <property type="protein sequence ID" value="BGLB005635-PB"/>
    <property type="gene ID" value="BGLB005635"/>
</dbReference>
<dbReference type="InterPro" id="IPR018097">
    <property type="entry name" value="EGF_Ca-bd_CS"/>
</dbReference>
<dbReference type="SUPFAM" id="SSF49854">
    <property type="entry name" value="Spermadhesin, CUB domain"/>
    <property type="match status" value="1"/>
</dbReference>
<evidence type="ECO:0000259" key="7">
    <source>
        <dbReference type="PROSITE" id="PS50026"/>
    </source>
</evidence>
<name>A0A2C9JP71_BIOGL</name>
<dbReference type="SMART" id="SM00179">
    <property type="entry name" value="EGF_CA"/>
    <property type="match status" value="3"/>
</dbReference>
<dbReference type="PANTHER" id="PTHR46908:SF8">
    <property type="entry name" value="C-TYPE LECTIN DOMAIN-CONTAINING PROTEIN"/>
    <property type="match status" value="1"/>
</dbReference>
<dbReference type="VEuPathDB" id="VectorBase:BGLAX_036877"/>
<keyword evidence="3" id="KW-0677">Repeat</keyword>
<protein>
    <submittedName>
        <fullName evidence="8">Uncharacterized protein</fullName>
    </submittedName>
</protein>
<dbReference type="PROSITE" id="PS01180">
    <property type="entry name" value="CUB"/>
    <property type="match status" value="1"/>
</dbReference>
<dbReference type="PROSITE" id="PS01187">
    <property type="entry name" value="EGF_CA"/>
    <property type="match status" value="3"/>
</dbReference>
<proteinExistence type="predicted"/>
<evidence type="ECO:0000256" key="1">
    <source>
        <dbReference type="ARBA" id="ARBA00022536"/>
    </source>
</evidence>
<keyword evidence="4" id="KW-1015">Disulfide bond</keyword>
<dbReference type="Pfam" id="PF00431">
    <property type="entry name" value="CUB"/>
    <property type="match status" value="1"/>
</dbReference>
<evidence type="ECO:0000313" key="9">
    <source>
        <dbReference type="Proteomes" id="UP000076420"/>
    </source>
</evidence>
<evidence type="ECO:0000256" key="2">
    <source>
        <dbReference type="ARBA" id="ARBA00022729"/>
    </source>
</evidence>
<dbReference type="PROSITE" id="PS50026">
    <property type="entry name" value="EGF_3"/>
    <property type="match status" value="1"/>
</dbReference>
<dbReference type="PANTHER" id="PTHR46908">
    <property type="entry name" value="CUBILIN-LIKE PROTEIN"/>
    <property type="match status" value="1"/>
</dbReference>
<dbReference type="Gene3D" id="2.60.120.290">
    <property type="entry name" value="Spermadhesin, CUB domain"/>
    <property type="match status" value="1"/>
</dbReference>
<dbReference type="Gene3D" id="2.170.300.10">
    <property type="entry name" value="Tie2 ligand-binding domain superfamily"/>
    <property type="match status" value="1"/>
</dbReference>
<dbReference type="PROSITE" id="PS00010">
    <property type="entry name" value="ASX_HYDROXYL"/>
    <property type="match status" value="3"/>
</dbReference>
<dbReference type="SUPFAM" id="SSF57196">
    <property type="entry name" value="EGF/Laminin"/>
    <property type="match status" value="2"/>
</dbReference>
<dbReference type="Proteomes" id="UP000076420">
    <property type="component" value="Unassembled WGS sequence"/>
</dbReference>
<evidence type="ECO:0000256" key="3">
    <source>
        <dbReference type="ARBA" id="ARBA00022737"/>
    </source>
</evidence>
<dbReference type="InterPro" id="IPR049883">
    <property type="entry name" value="NOTCH1_EGF-like"/>
</dbReference>
<accession>A0A2C9JP71</accession>
<dbReference type="InterPro" id="IPR000859">
    <property type="entry name" value="CUB_dom"/>
</dbReference>
<dbReference type="AlphaFoldDB" id="A0A2C9JP71"/>
<dbReference type="Gene3D" id="2.10.25.10">
    <property type="entry name" value="Laminin"/>
    <property type="match status" value="3"/>
</dbReference>
<feature type="domain" description="CUB" evidence="6">
    <location>
        <begin position="305"/>
        <end position="417"/>
    </location>
</feature>
<dbReference type="Pfam" id="PF06119">
    <property type="entry name" value="NIDO"/>
    <property type="match status" value="1"/>
</dbReference>
<dbReference type="Pfam" id="PF07645">
    <property type="entry name" value="EGF_CA"/>
    <property type="match status" value="3"/>
</dbReference>
<comment type="caution">
    <text evidence="5">Lacks conserved residue(s) required for the propagation of feature annotation.</text>
</comment>
<gene>
    <name evidence="8" type="primary">106061899</name>
</gene>
<evidence type="ECO:0000313" key="8">
    <source>
        <dbReference type="EnsemblMetazoa" id="BGLB005635-PB"/>
    </source>
</evidence>
<dbReference type="VEuPathDB" id="VectorBase:BGLAX_034341"/>
<dbReference type="CDD" id="cd00054">
    <property type="entry name" value="EGF_CA"/>
    <property type="match status" value="3"/>
</dbReference>
<evidence type="ECO:0000256" key="5">
    <source>
        <dbReference type="PROSITE-ProRule" id="PRU00076"/>
    </source>
</evidence>
<reference evidence="8" key="1">
    <citation type="submission" date="2020-05" db="UniProtKB">
        <authorList>
            <consortium name="EnsemblMetazoa"/>
        </authorList>
    </citation>
    <scope>IDENTIFICATION</scope>
    <source>
        <strain evidence="8">BB02</strain>
    </source>
</reference>
<dbReference type="GO" id="GO:0007160">
    <property type="term" value="P:cell-matrix adhesion"/>
    <property type="evidence" value="ECO:0007669"/>
    <property type="project" value="InterPro"/>
</dbReference>
<keyword evidence="2" id="KW-0732">Signal</keyword>
<dbReference type="InterPro" id="IPR009030">
    <property type="entry name" value="Growth_fac_rcpt_cys_sf"/>
</dbReference>
<dbReference type="GO" id="GO:0005509">
    <property type="term" value="F:calcium ion binding"/>
    <property type="evidence" value="ECO:0007669"/>
    <property type="project" value="InterPro"/>
</dbReference>
<dbReference type="SUPFAM" id="SSF57184">
    <property type="entry name" value="Growth factor receptor domain"/>
    <property type="match status" value="1"/>
</dbReference>
<dbReference type="PRINTS" id="PR00011">
    <property type="entry name" value="EGFLAMININ"/>
</dbReference>
<dbReference type="KEGG" id="bgt:106061899"/>
<dbReference type="VEuPathDB" id="VectorBase:BGLB005635"/>
<feature type="domain" description="EGF-like" evidence="7">
    <location>
        <begin position="465"/>
        <end position="504"/>
    </location>
</feature>
<dbReference type="CDD" id="cd00041">
    <property type="entry name" value="CUB"/>
    <property type="match status" value="1"/>
</dbReference>
<dbReference type="SMART" id="SM00042">
    <property type="entry name" value="CUB"/>
    <property type="match status" value="1"/>
</dbReference>
<dbReference type="InterPro" id="IPR035914">
    <property type="entry name" value="Sperma_CUB_dom_sf"/>
</dbReference>
<organism evidence="8 9">
    <name type="scientific">Biomphalaria glabrata</name>
    <name type="common">Bloodfluke planorb</name>
    <name type="synonym">Freshwater snail</name>
    <dbReference type="NCBI Taxonomy" id="6526"/>
    <lineage>
        <taxon>Eukaryota</taxon>
        <taxon>Metazoa</taxon>
        <taxon>Spiralia</taxon>
        <taxon>Lophotrochozoa</taxon>
        <taxon>Mollusca</taxon>
        <taxon>Gastropoda</taxon>
        <taxon>Heterobranchia</taxon>
        <taxon>Euthyneura</taxon>
        <taxon>Panpulmonata</taxon>
        <taxon>Hygrophila</taxon>
        <taxon>Lymnaeoidea</taxon>
        <taxon>Planorbidae</taxon>
        <taxon>Biomphalaria</taxon>
    </lineage>
</organism>
<sequence length="745" mass="84122">FQYFDLYGGCSFNSYLEIYDIMNDTSTLLENVSGPFQKRIIRTKGNEMKIFRIPARCSSWYGYQSAEFNATYWTHSCDPFMYNANCSEPCGCVQNNTERCNSTTAECICKSGWFGTYCDQDVNECLQSKYSVGLCPDYSNCLNLPGSYECKCKEGLMMSLNNTCIINNDLSTICNTRNCSHVCVSVFNNQTASSIEQCYCPVGMELDRDQCIDCRSFKFGPDCQWDCDCEPTKTKLCDPVTGECDCWKNWTGSYCSEDVNECNMQTYSCQPHSHCVNSYGGYQCICTGKDGYLTDENGTCYHLDCTYELNNGTGDILSPQFANYYINNANCSWNITVGMKQVISLWFPHFYTETDNSCQSDYMEVFDGIDESSRLIGLYCGSGVPNVIRTSGNHMYVVFRSDEKSYYTGKIIGTYKSHECHSFTYGIQSCENSCQCVKENTDLCINTNGECVCKPGWMSRDCSMDVNECQGINKQICPPNSECINTIGSYICKCYLGFVQDFANQSCYESKECIIKQCSHSCHVLRPGVEECLCPKGMELDAVTGLVCYVPLYPYGTNNGDLLLEDTSFQLGFKNISRPIYLTSGAPFGEFIKTSVHVSSNGAFGFGDGTFNYGFFSNIHISIKEESIIAPYMTNINPESGSVFYHLYDNWGEKFADAKFKQDSPKMNQVVARSVNDIKEYYKLNDFEVDFVFITTWENVQPLLLPSIIKETNTFQAVYICGWEVQNGELGKRLGTSFFSIHMDT</sequence>
<dbReference type="FunFam" id="2.10.25.10:FF:000038">
    <property type="entry name" value="Fibrillin 2"/>
    <property type="match status" value="1"/>
</dbReference>
<dbReference type="InterPro" id="IPR052129">
    <property type="entry name" value="Spermadhesin-Link_domain"/>
</dbReference>
<dbReference type="FunFam" id="2.60.120.290:FF:000005">
    <property type="entry name" value="Procollagen C-endopeptidase enhancer 1"/>
    <property type="match status" value="1"/>
</dbReference>
<dbReference type="InterPro" id="IPR003886">
    <property type="entry name" value="NIDO_dom"/>
</dbReference>
<dbReference type="SMART" id="SM00181">
    <property type="entry name" value="EGF"/>
    <property type="match status" value="7"/>
</dbReference>
<dbReference type="InterPro" id="IPR000152">
    <property type="entry name" value="EGF-type_Asp/Asn_hydroxyl_site"/>
</dbReference>
<evidence type="ECO:0000256" key="4">
    <source>
        <dbReference type="ARBA" id="ARBA00023157"/>
    </source>
</evidence>
<dbReference type="InterPro" id="IPR000742">
    <property type="entry name" value="EGF"/>
</dbReference>
<evidence type="ECO:0000259" key="6">
    <source>
        <dbReference type="PROSITE" id="PS01180"/>
    </source>
</evidence>